<dbReference type="AlphaFoldDB" id="A0A9P0ACA2"/>
<dbReference type="OrthoDB" id="6607591at2759"/>
<reference evidence="4" key="1">
    <citation type="submission" date="2021-12" db="EMBL/GenBank/DDBJ databases">
        <authorList>
            <person name="King R."/>
        </authorList>
    </citation>
    <scope>NUCLEOTIDE SEQUENCE</scope>
</reference>
<sequence length="261" mass="28274">MSWKRSRLEPRWSLLLLSLLQATRGSFGDEKGGSGSSGGGSMSSGAETSHMSSSMEQTPEQAYFNLIMKQKYDADKKDMMAAHAHAAHTHPHPHTDMMKMGNKEMRKPSKITSTRKGRGKKGDKKMQMMYLGLMYIKSVIQMVMMAIGQVLQFKSVVISLVSVMIQVAQFVMMLRQKHAVKAHGYHGGKLAPVESSGVGWGGGSGYDHDSSSDIVEDGGLGTYAGYRYDQGNAPAPGPGAGPAQGNNPDLGHYTYGPSYKH</sequence>
<dbReference type="EMBL" id="OU963865">
    <property type="protein sequence ID" value="CAH0388703.1"/>
    <property type="molecule type" value="Genomic_DNA"/>
</dbReference>
<feature type="region of interest" description="Disordered" evidence="1">
    <location>
        <begin position="233"/>
        <end position="261"/>
    </location>
</feature>
<keyword evidence="2" id="KW-0472">Membrane</keyword>
<keyword evidence="3" id="KW-0732">Signal</keyword>
<protein>
    <submittedName>
        <fullName evidence="4">Uncharacterized protein</fullName>
    </submittedName>
</protein>
<evidence type="ECO:0000256" key="1">
    <source>
        <dbReference type="SAM" id="MobiDB-lite"/>
    </source>
</evidence>
<evidence type="ECO:0000256" key="3">
    <source>
        <dbReference type="SAM" id="SignalP"/>
    </source>
</evidence>
<keyword evidence="2" id="KW-0812">Transmembrane</keyword>
<organism evidence="4 5">
    <name type="scientific">Bemisia tabaci</name>
    <name type="common">Sweetpotato whitefly</name>
    <name type="synonym">Aleurodes tabaci</name>
    <dbReference type="NCBI Taxonomy" id="7038"/>
    <lineage>
        <taxon>Eukaryota</taxon>
        <taxon>Metazoa</taxon>
        <taxon>Ecdysozoa</taxon>
        <taxon>Arthropoda</taxon>
        <taxon>Hexapoda</taxon>
        <taxon>Insecta</taxon>
        <taxon>Pterygota</taxon>
        <taxon>Neoptera</taxon>
        <taxon>Paraneoptera</taxon>
        <taxon>Hemiptera</taxon>
        <taxon>Sternorrhyncha</taxon>
        <taxon>Aleyrodoidea</taxon>
        <taxon>Aleyrodidae</taxon>
        <taxon>Aleyrodinae</taxon>
        <taxon>Bemisia</taxon>
    </lineage>
</organism>
<feature type="transmembrane region" description="Helical" evidence="2">
    <location>
        <begin position="128"/>
        <end position="150"/>
    </location>
</feature>
<dbReference type="KEGG" id="btab:109035464"/>
<name>A0A9P0ACA2_BEMTA</name>
<proteinExistence type="predicted"/>
<feature type="region of interest" description="Disordered" evidence="1">
    <location>
        <begin position="26"/>
        <end position="55"/>
    </location>
</feature>
<feature type="transmembrane region" description="Helical" evidence="2">
    <location>
        <begin position="156"/>
        <end position="174"/>
    </location>
</feature>
<keyword evidence="2" id="KW-1133">Transmembrane helix</keyword>
<accession>A0A9P0ACA2</accession>
<feature type="compositionally biased region" description="Gly residues" evidence="1">
    <location>
        <begin position="33"/>
        <end position="42"/>
    </location>
</feature>
<feature type="signal peptide" evidence="3">
    <location>
        <begin position="1"/>
        <end position="28"/>
    </location>
</feature>
<evidence type="ECO:0000313" key="5">
    <source>
        <dbReference type="Proteomes" id="UP001152759"/>
    </source>
</evidence>
<feature type="compositionally biased region" description="Polar residues" evidence="1">
    <location>
        <begin position="46"/>
        <end position="55"/>
    </location>
</feature>
<evidence type="ECO:0000256" key="2">
    <source>
        <dbReference type="SAM" id="Phobius"/>
    </source>
</evidence>
<evidence type="ECO:0000313" key="4">
    <source>
        <dbReference type="EMBL" id="CAH0388703.1"/>
    </source>
</evidence>
<dbReference type="Proteomes" id="UP001152759">
    <property type="component" value="Chromosome 4"/>
</dbReference>
<feature type="chain" id="PRO_5040154784" evidence="3">
    <location>
        <begin position="29"/>
        <end position="261"/>
    </location>
</feature>
<gene>
    <name evidence="4" type="ORF">BEMITA_LOCUS7601</name>
</gene>
<keyword evidence="5" id="KW-1185">Reference proteome</keyword>